<evidence type="ECO:0000313" key="1">
    <source>
        <dbReference type="EMBL" id="KAB8185183.1"/>
    </source>
</evidence>
<sequence length="124" mass="13368">MRLHTRIATAAAGPALIATCLLGAAPAQAQANPPCYAKSGHLYCGNTAGVSLWRSPRYSGHDQDVVDTLKSNPSYFQCYVSGQRHGGGNSIWYRTYGDVTGRTGYVAAESVYTWKDPFPGVRHC</sequence>
<accession>A0A5P9Z6L7</accession>
<gene>
    <name evidence="1" type="ORF">FH608_047715</name>
</gene>
<organism evidence="1 2">
    <name type="scientific">Nonomuraea phyllanthi</name>
    <dbReference type="NCBI Taxonomy" id="2219224"/>
    <lineage>
        <taxon>Bacteria</taxon>
        <taxon>Bacillati</taxon>
        <taxon>Actinomycetota</taxon>
        <taxon>Actinomycetes</taxon>
        <taxon>Streptosporangiales</taxon>
        <taxon>Streptosporangiaceae</taxon>
        <taxon>Nonomuraea</taxon>
    </lineage>
</organism>
<dbReference type="OrthoDB" id="3479263at2"/>
<proteinExistence type="predicted"/>
<keyword evidence="2" id="KW-1185">Reference proteome</keyword>
<dbReference type="EMBL" id="VDLX02000031">
    <property type="protein sequence ID" value="KAB8185183.1"/>
    <property type="molecule type" value="Genomic_DNA"/>
</dbReference>
<name>A0A5C4V254_9ACTN</name>
<dbReference type="RefSeq" id="WP_139637846.1">
    <property type="nucleotide sequence ID" value="NZ_CP045572.1"/>
</dbReference>
<protein>
    <submittedName>
        <fullName evidence="1">Uncharacterized protein</fullName>
    </submittedName>
</protein>
<evidence type="ECO:0000313" key="2">
    <source>
        <dbReference type="Proteomes" id="UP000312512"/>
    </source>
</evidence>
<reference evidence="1 2" key="1">
    <citation type="submission" date="2019-10" db="EMBL/GenBank/DDBJ databases">
        <title>Nonomuraea sp. nov., isolated from Phyllanthus amarus.</title>
        <authorList>
            <person name="Klykleung N."/>
            <person name="Tanasupawat S."/>
        </authorList>
    </citation>
    <scope>NUCLEOTIDE SEQUENCE [LARGE SCALE GENOMIC DNA]</scope>
    <source>
        <strain evidence="1 2">PA1-10</strain>
    </source>
</reference>
<comment type="caution">
    <text evidence="1">The sequence shown here is derived from an EMBL/GenBank/DDBJ whole genome shotgun (WGS) entry which is preliminary data.</text>
</comment>
<accession>A0A5C4V254</accession>
<dbReference type="AlphaFoldDB" id="A0A5C4V254"/>
<dbReference type="Proteomes" id="UP000312512">
    <property type="component" value="Unassembled WGS sequence"/>
</dbReference>